<evidence type="ECO:0000256" key="2">
    <source>
        <dbReference type="SAM" id="MobiDB-lite"/>
    </source>
</evidence>
<reference evidence="5 6" key="1">
    <citation type="submission" date="2020-08" db="EMBL/GenBank/DDBJ databases">
        <title>Genome public.</title>
        <authorList>
            <person name="Liu C."/>
            <person name="Sun Q."/>
        </authorList>
    </citation>
    <scope>NUCLEOTIDE SEQUENCE [LARGE SCALE GENOMIC DNA]</scope>
    <source>
        <strain evidence="5 6">NSJ-10</strain>
    </source>
</reference>
<feature type="region of interest" description="Disordered" evidence="2">
    <location>
        <begin position="21"/>
        <end position="175"/>
    </location>
</feature>
<dbReference type="RefSeq" id="WP_186847866.1">
    <property type="nucleotide sequence ID" value="NZ_JACOOX010000006.1"/>
</dbReference>
<evidence type="ECO:0000259" key="4">
    <source>
        <dbReference type="Pfam" id="PF03816"/>
    </source>
</evidence>
<evidence type="ECO:0000313" key="5">
    <source>
        <dbReference type="EMBL" id="MBC5663417.1"/>
    </source>
</evidence>
<comment type="caution">
    <text evidence="5">The sequence shown here is derived from an EMBL/GenBank/DDBJ whole genome shotgun (WGS) entry which is preliminary data.</text>
</comment>
<evidence type="ECO:0000256" key="1">
    <source>
        <dbReference type="ARBA" id="ARBA00006068"/>
    </source>
</evidence>
<keyword evidence="6" id="KW-1185">Reference proteome</keyword>
<keyword evidence="3" id="KW-0472">Membrane</keyword>
<dbReference type="NCBIfam" id="TIGR00350">
    <property type="entry name" value="lytR_cpsA_psr"/>
    <property type="match status" value="1"/>
</dbReference>
<dbReference type="AlphaFoldDB" id="A0A8I0DVG6"/>
<feature type="compositionally biased region" description="Basic and acidic residues" evidence="2">
    <location>
        <begin position="78"/>
        <end position="87"/>
    </location>
</feature>
<organism evidence="5 6">
    <name type="scientific">Coprococcus hominis</name>
    <name type="common">ex Liu et al. 2022</name>
    <dbReference type="NCBI Taxonomy" id="2763039"/>
    <lineage>
        <taxon>Bacteria</taxon>
        <taxon>Bacillati</taxon>
        <taxon>Bacillota</taxon>
        <taxon>Clostridia</taxon>
        <taxon>Lachnospirales</taxon>
        <taxon>Lachnospiraceae</taxon>
        <taxon>Coprococcus</taxon>
    </lineage>
</organism>
<keyword evidence="3" id="KW-0812">Transmembrane</keyword>
<dbReference type="Gene3D" id="3.40.630.190">
    <property type="entry name" value="LCP protein"/>
    <property type="match status" value="1"/>
</dbReference>
<dbReference type="PANTHER" id="PTHR33392">
    <property type="entry name" value="POLYISOPRENYL-TEICHOIC ACID--PEPTIDOGLYCAN TEICHOIC ACID TRANSFERASE TAGU"/>
    <property type="match status" value="1"/>
</dbReference>
<dbReference type="Proteomes" id="UP000615234">
    <property type="component" value="Unassembled WGS sequence"/>
</dbReference>
<name>A0A8I0DVG6_9FIRM</name>
<evidence type="ECO:0000313" key="6">
    <source>
        <dbReference type="Proteomes" id="UP000615234"/>
    </source>
</evidence>
<feature type="region of interest" description="Disordered" evidence="2">
    <location>
        <begin position="568"/>
        <end position="608"/>
    </location>
</feature>
<keyword evidence="3" id="KW-1133">Transmembrane helix</keyword>
<accession>A0A8I0DVG6</accession>
<gene>
    <name evidence="5" type="ORF">H8S09_11105</name>
</gene>
<feature type="transmembrane region" description="Helical" evidence="3">
    <location>
        <begin position="222"/>
        <end position="243"/>
    </location>
</feature>
<comment type="similarity">
    <text evidence="1">Belongs to the LytR/CpsA/Psr (LCP) family.</text>
</comment>
<protein>
    <submittedName>
        <fullName evidence="5">LCP family protein</fullName>
    </submittedName>
</protein>
<feature type="compositionally biased region" description="Low complexity" evidence="2">
    <location>
        <begin position="568"/>
        <end position="582"/>
    </location>
</feature>
<dbReference type="InterPro" id="IPR004474">
    <property type="entry name" value="LytR_CpsA_psr"/>
</dbReference>
<evidence type="ECO:0000256" key="3">
    <source>
        <dbReference type="SAM" id="Phobius"/>
    </source>
</evidence>
<dbReference type="EMBL" id="JACOOX010000006">
    <property type="protein sequence ID" value="MBC5663417.1"/>
    <property type="molecule type" value="Genomic_DNA"/>
</dbReference>
<proteinExistence type="inferred from homology"/>
<dbReference type="PANTHER" id="PTHR33392:SF6">
    <property type="entry name" value="POLYISOPRENYL-TEICHOIC ACID--PEPTIDOGLYCAN TEICHOIC ACID TRANSFERASE TAGU"/>
    <property type="match status" value="1"/>
</dbReference>
<feature type="compositionally biased region" description="Basic and acidic residues" evidence="2">
    <location>
        <begin position="95"/>
        <end position="130"/>
    </location>
</feature>
<dbReference type="InterPro" id="IPR050922">
    <property type="entry name" value="LytR/CpsA/Psr_CW_biosynth"/>
</dbReference>
<dbReference type="Pfam" id="PF03816">
    <property type="entry name" value="LytR_cpsA_psr"/>
    <property type="match status" value="1"/>
</dbReference>
<feature type="domain" description="Cell envelope-related transcriptional attenuator" evidence="4">
    <location>
        <begin position="295"/>
        <end position="453"/>
    </location>
</feature>
<feature type="compositionally biased region" description="Acidic residues" evidence="2">
    <location>
        <begin position="141"/>
        <end position="170"/>
    </location>
</feature>
<sequence length="608" mass="66822">MDKKTTQFDQRLSEYRDRLLQRNKEMTTDDDDRIDAIINGSADTEEMEAPAGMNEIQEQSEASEKEDTQRAPEPVSESYKEYADKLESVLQEVGVSKKPEKKEENKKEEKKIEKKAEKKNDIEAAAERERKRLARKNAGLDQEETLELTEEPEPEEPDYDDDSSDDFMEEDGGRTSAAKENLQNILFGAGRAFQNLKKEQEEKEDKDRERKQSGTVSVVNRWLIVGVVLLIVFIVLTISYIGANKSYKYNQMDIRPIAESDLTVNDGVEDATKGYTTIALYGVDSRDANLNTGTNSDTILLVSINNDTKEVKLVSVYRDTLFEIQGETPVTQKVNYAYQLGGALMSINTLNTNLDLKITDYITVDFNAMSSIINALGGVEITIEEEEVNSLNKNLAEQIAISGEYSNGVHSAGKQLLNGQQAVAYTRIRSNAKGDITRTERQRIVLLGLISKLGNAGTDTIRNLLDVSFSCISTSLTKTEAEELAKNVASYKITGNTGFPFAYSFASLEDKGSVIVPADMAANVTALHAWLYGDSGYSVSTTAAAISKTIADETGVASAGSIDIEQAVSEVTTESTESASEAGNGTEEDDSSDVKTITTPPEGMIENE</sequence>